<feature type="transmembrane region" description="Helical" evidence="7">
    <location>
        <begin position="44"/>
        <end position="65"/>
    </location>
</feature>
<reference evidence="9" key="1">
    <citation type="journal article" date="2021" name="Nat. Commun.">
        <title>Genetic determinants of endophytism in the Arabidopsis root mycobiome.</title>
        <authorList>
            <person name="Mesny F."/>
            <person name="Miyauchi S."/>
            <person name="Thiergart T."/>
            <person name="Pickel B."/>
            <person name="Atanasova L."/>
            <person name="Karlsson M."/>
            <person name="Huettel B."/>
            <person name="Barry K.W."/>
            <person name="Haridas S."/>
            <person name="Chen C."/>
            <person name="Bauer D."/>
            <person name="Andreopoulos W."/>
            <person name="Pangilinan J."/>
            <person name="LaButti K."/>
            <person name="Riley R."/>
            <person name="Lipzen A."/>
            <person name="Clum A."/>
            <person name="Drula E."/>
            <person name="Henrissat B."/>
            <person name="Kohler A."/>
            <person name="Grigoriev I.V."/>
            <person name="Martin F.M."/>
            <person name="Hacquard S."/>
        </authorList>
    </citation>
    <scope>NUCLEOTIDE SEQUENCE</scope>
    <source>
        <strain evidence="9">MPI-CAGE-AT-0021</strain>
    </source>
</reference>
<dbReference type="InterPro" id="IPR013057">
    <property type="entry name" value="AA_transpt_TM"/>
</dbReference>
<dbReference type="PANTHER" id="PTHR22950">
    <property type="entry name" value="AMINO ACID TRANSPORTER"/>
    <property type="match status" value="1"/>
</dbReference>
<name>A0A9P9J4S9_9HYPO</name>
<dbReference type="GO" id="GO:0016020">
    <property type="term" value="C:membrane"/>
    <property type="evidence" value="ECO:0007669"/>
    <property type="project" value="UniProtKB-SubCell"/>
</dbReference>
<feature type="transmembrane region" description="Helical" evidence="7">
    <location>
        <begin position="151"/>
        <end position="171"/>
    </location>
</feature>
<comment type="caution">
    <text evidence="9">The sequence shown here is derived from an EMBL/GenBank/DDBJ whole genome shotgun (WGS) entry which is preliminary data.</text>
</comment>
<evidence type="ECO:0000256" key="3">
    <source>
        <dbReference type="ARBA" id="ARBA00022692"/>
    </source>
</evidence>
<evidence type="ECO:0000256" key="1">
    <source>
        <dbReference type="ARBA" id="ARBA00004141"/>
    </source>
</evidence>
<keyword evidence="4 7" id="KW-1133">Transmembrane helix</keyword>
<feature type="transmembrane region" description="Helical" evidence="7">
    <location>
        <begin position="347"/>
        <end position="371"/>
    </location>
</feature>
<feature type="transmembrane region" description="Helical" evidence="7">
    <location>
        <begin position="265"/>
        <end position="287"/>
    </location>
</feature>
<evidence type="ECO:0000256" key="7">
    <source>
        <dbReference type="SAM" id="Phobius"/>
    </source>
</evidence>
<evidence type="ECO:0000313" key="10">
    <source>
        <dbReference type="Proteomes" id="UP000717696"/>
    </source>
</evidence>
<dbReference type="PANTHER" id="PTHR22950:SF683">
    <property type="entry name" value="AMINO ACID TRANSPORTER (EUROFUNG)"/>
    <property type="match status" value="1"/>
</dbReference>
<comment type="similarity">
    <text evidence="2">Belongs to the amino acid/polyamine transporter 2 family.</text>
</comment>
<evidence type="ECO:0000256" key="6">
    <source>
        <dbReference type="SAM" id="MobiDB-lite"/>
    </source>
</evidence>
<evidence type="ECO:0000313" key="9">
    <source>
        <dbReference type="EMBL" id="KAH7147136.1"/>
    </source>
</evidence>
<evidence type="ECO:0000256" key="4">
    <source>
        <dbReference type="ARBA" id="ARBA00022989"/>
    </source>
</evidence>
<dbReference type="GO" id="GO:0015179">
    <property type="term" value="F:L-amino acid transmembrane transporter activity"/>
    <property type="evidence" value="ECO:0007669"/>
    <property type="project" value="TreeGrafter"/>
</dbReference>
<dbReference type="Pfam" id="PF01490">
    <property type="entry name" value="Aa_trans"/>
    <property type="match status" value="1"/>
</dbReference>
<keyword evidence="10" id="KW-1185">Reference proteome</keyword>
<keyword evidence="5 7" id="KW-0472">Membrane</keyword>
<dbReference type="AlphaFoldDB" id="A0A9P9J4S9"/>
<feature type="transmembrane region" description="Helical" evidence="7">
    <location>
        <begin position="71"/>
        <end position="95"/>
    </location>
</feature>
<evidence type="ECO:0000256" key="5">
    <source>
        <dbReference type="ARBA" id="ARBA00023136"/>
    </source>
</evidence>
<feature type="region of interest" description="Disordered" evidence="6">
    <location>
        <begin position="1"/>
        <end position="22"/>
    </location>
</feature>
<feature type="transmembrane region" description="Helical" evidence="7">
    <location>
        <begin position="377"/>
        <end position="400"/>
    </location>
</feature>
<feature type="transmembrane region" description="Helical" evidence="7">
    <location>
        <begin position="412"/>
        <end position="437"/>
    </location>
</feature>
<sequence>MAIAPQPPVHPEEGPGKSFHNNSTAQHDAVFGELREHGPNYRDVGWLGTVVLIMKTQIGLGVLSVPAAFNILGIVPGVICLCAVGGITSWSGYIVGSFKLNHPEVYGIEDAGALMFGRIGREGFGAAFCLYWVFVAGSAMLGLSIGLNSVSTHGLCTATFVAFAAILGFLLSSIRTLGKITWLAWVGLVCLVSAIFIVTIAVGIQDRPEAAPKNSVWVSDYKITNDPSFTDAVTAVSTFILAYSGTPAYFNIISEMRDPHHYTRSLIVAQCGITVIYIAIGCVVYYFCGSYVSSPAMGSAGGVVKKISYGVALPGLLASLIITSHLPAKLIFMRLLRGTEHLTSNSFVHWSTWLACTFGVTIVAYIIASAIPVFESLVSLVGALLGTLISFQPMGCMWLYDNWTKGKQERSVKWMLMVGWSVFVIMVGSFLTVAGTYSSAKSIADSYRENGGTSPWSCADNSNST</sequence>
<evidence type="ECO:0000259" key="8">
    <source>
        <dbReference type="Pfam" id="PF01490"/>
    </source>
</evidence>
<evidence type="ECO:0000256" key="2">
    <source>
        <dbReference type="ARBA" id="ARBA00008066"/>
    </source>
</evidence>
<dbReference type="OrthoDB" id="40134at2759"/>
<accession>A0A9P9J4S9</accession>
<proteinExistence type="inferred from homology"/>
<protein>
    <submittedName>
        <fullName evidence="9">Amino acid transporter</fullName>
    </submittedName>
</protein>
<feature type="transmembrane region" description="Helical" evidence="7">
    <location>
        <begin position="307"/>
        <end position="326"/>
    </location>
</feature>
<dbReference type="Proteomes" id="UP000717696">
    <property type="component" value="Unassembled WGS sequence"/>
</dbReference>
<comment type="subcellular location">
    <subcellularLocation>
        <location evidence="1">Membrane</location>
        <topology evidence="1">Multi-pass membrane protein</topology>
    </subcellularLocation>
</comment>
<dbReference type="Gene3D" id="1.20.1740.10">
    <property type="entry name" value="Amino acid/polyamine transporter I"/>
    <property type="match status" value="1"/>
</dbReference>
<gene>
    <name evidence="9" type="ORF">B0J13DRAFT_665289</name>
</gene>
<feature type="domain" description="Amino acid transporter transmembrane" evidence="8">
    <location>
        <begin position="45"/>
        <end position="437"/>
    </location>
</feature>
<feature type="transmembrane region" description="Helical" evidence="7">
    <location>
        <begin position="124"/>
        <end position="145"/>
    </location>
</feature>
<dbReference type="EMBL" id="JAGMUU010000008">
    <property type="protein sequence ID" value="KAH7147136.1"/>
    <property type="molecule type" value="Genomic_DNA"/>
</dbReference>
<keyword evidence="3 7" id="KW-0812">Transmembrane</keyword>
<feature type="transmembrane region" description="Helical" evidence="7">
    <location>
        <begin position="232"/>
        <end position="253"/>
    </location>
</feature>
<feature type="transmembrane region" description="Helical" evidence="7">
    <location>
        <begin position="183"/>
        <end position="204"/>
    </location>
</feature>
<organism evidence="9 10">
    <name type="scientific">Dactylonectria estremocensis</name>
    <dbReference type="NCBI Taxonomy" id="1079267"/>
    <lineage>
        <taxon>Eukaryota</taxon>
        <taxon>Fungi</taxon>
        <taxon>Dikarya</taxon>
        <taxon>Ascomycota</taxon>
        <taxon>Pezizomycotina</taxon>
        <taxon>Sordariomycetes</taxon>
        <taxon>Hypocreomycetidae</taxon>
        <taxon>Hypocreales</taxon>
        <taxon>Nectriaceae</taxon>
        <taxon>Dactylonectria</taxon>
    </lineage>
</organism>
<dbReference type="FunFam" id="1.20.1740.10:FF:000039">
    <property type="entry name" value="Neutral amino acid transporter (Eurofung)"/>
    <property type="match status" value="1"/>
</dbReference>